<organism evidence="1 2">
    <name type="scientific">Aeromonas hydrophila</name>
    <dbReference type="NCBI Taxonomy" id="644"/>
    <lineage>
        <taxon>Bacteria</taxon>
        <taxon>Pseudomonadati</taxon>
        <taxon>Pseudomonadota</taxon>
        <taxon>Gammaproteobacteria</taxon>
        <taxon>Aeromonadales</taxon>
        <taxon>Aeromonadaceae</taxon>
        <taxon>Aeromonas</taxon>
    </lineage>
</organism>
<dbReference type="AlphaFoldDB" id="A0AAX3PEK0"/>
<evidence type="ECO:0000313" key="2">
    <source>
        <dbReference type="Proteomes" id="UP001214666"/>
    </source>
</evidence>
<geneLocation type="plasmid" evidence="1 2">
    <name>pK533-strA</name>
</geneLocation>
<proteinExistence type="predicted"/>
<dbReference type="Proteomes" id="UP001214666">
    <property type="component" value="Plasmid pK533-strA"/>
</dbReference>
<protein>
    <recommendedName>
        <fullName evidence="3">DUF4880 domain-containing protein</fullName>
    </recommendedName>
</protein>
<sequence length="60" mass="7069">MSLKQYQNWLSHYLVSRRDGDHALAAELAGMICGFWEQQGNNAEQQKWLRVQEEHHQSIT</sequence>
<reference evidence="1" key="1">
    <citation type="submission" date="2023-02" db="EMBL/GenBank/DDBJ databases">
        <title>The sequence of Aeromonas hydrophila K533.</title>
        <authorList>
            <person name="Luo X."/>
        </authorList>
    </citation>
    <scope>NUCLEOTIDE SEQUENCE</scope>
    <source>
        <strain evidence="1">K533</strain>
        <plasmid evidence="1">pK533-strA</plasmid>
    </source>
</reference>
<dbReference type="RefSeq" id="WP_085044784.1">
    <property type="nucleotide sequence ID" value="NZ_CP118944.1"/>
</dbReference>
<gene>
    <name evidence="1" type="ORF">PY771_25300</name>
</gene>
<name>A0AAX3PEK0_AERHY</name>
<evidence type="ECO:0008006" key="3">
    <source>
        <dbReference type="Google" id="ProtNLM"/>
    </source>
</evidence>
<keyword evidence="1" id="KW-0614">Plasmid</keyword>
<accession>A0AAX3PEK0</accession>
<evidence type="ECO:0000313" key="1">
    <source>
        <dbReference type="EMBL" id="WEE29249.1"/>
    </source>
</evidence>
<dbReference type="EMBL" id="CP118944">
    <property type="protein sequence ID" value="WEE29249.1"/>
    <property type="molecule type" value="Genomic_DNA"/>
</dbReference>